<dbReference type="SUPFAM" id="SSF90257">
    <property type="entry name" value="Myosin rod fragments"/>
    <property type="match status" value="1"/>
</dbReference>
<feature type="region of interest" description="Disordered" evidence="4">
    <location>
        <begin position="226"/>
        <end position="272"/>
    </location>
</feature>
<evidence type="ECO:0000256" key="2">
    <source>
        <dbReference type="ARBA" id="ARBA00023054"/>
    </source>
</evidence>
<organism evidence="5 6">
    <name type="scientific">Acropora cervicornis</name>
    <name type="common">Staghorn coral</name>
    <dbReference type="NCBI Taxonomy" id="6130"/>
    <lineage>
        <taxon>Eukaryota</taxon>
        <taxon>Metazoa</taxon>
        <taxon>Cnidaria</taxon>
        <taxon>Anthozoa</taxon>
        <taxon>Hexacorallia</taxon>
        <taxon>Scleractinia</taxon>
        <taxon>Astrocoeniina</taxon>
        <taxon>Acroporidae</taxon>
        <taxon>Acropora</taxon>
    </lineage>
</organism>
<dbReference type="InterPro" id="IPR019139">
    <property type="entry name" value="LRRFIP1/2"/>
</dbReference>
<feature type="compositionally biased region" description="Basic and acidic residues" evidence="4">
    <location>
        <begin position="29"/>
        <end position="57"/>
    </location>
</feature>
<evidence type="ECO:0000313" key="6">
    <source>
        <dbReference type="Proteomes" id="UP001249851"/>
    </source>
</evidence>
<proteinExistence type="inferred from homology"/>
<dbReference type="Pfam" id="PF09738">
    <property type="entry name" value="LRRFIP"/>
    <property type="match status" value="1"/>
</dbReference>
<comment type="caution">
    <text evidence="5">The sequence shown here is derived from an EMBL/GenBank/DDBJ whole genome shotgun (WGS) entry which is preliminary data.</text>
</comment>
<feature type="compositionally biased region" description="Basic residues" evidence="4">
    <location>
        <begin position="1"/>
        <end position="12"/>
    </location>
</feature>
<feature type="coiled-coil region" evidence="3">
    <location>
        <begin position="322"/>
        <end position="398"/>
    </location>
</feature>
<name>A0AAD9VDV2_ACRCE</name>
<dbReference type="PANTHER" id="PTHR19212:SF0">
    <property type="entry name" value="LD07988P"/>
    <property type="match status" value="1"/>
</dbReference>
<feature type="region of interest" description="Disordered" evidence="4">
    <location>
        <begin position="1"/>
        <end position="114"/>
    </location>
</feature>
<gene>
    <name evidence="5" type="ORF">P5673_005078</name>
</gene>
<evidence type="ECO:0000256" key="3">
    <source>
        <dbReference type="SAM" id="Coils"/>
    </source>
</evidence>
<dbReference type="EMBL" id="JARQWQ010000008">
    <property type="protein sequence ID" value="KAK2570290.1"/>
    <property type="molecule type" value="Genomic_DNA"/>
</dbReference>
<accession>A0AAD9VDV2</accession>
<reference evidence="5" key="1">
    <citation type="journal article" date="2023" name="G3 (Bethesda)">
        <title>Whole genome assembly and annotation of the endangered Caribbean coral Acropora cervicornis.</title>
        <authorList>
            <person name="Selwyn J.D."/>
            <person name="Vollmer S.V."/>
        </authorList>
    </citation>
    <scope>NUCLEOTIDE SEQUENCE</scope>
    <source>
        <strain evidence="5">K2</strain>
    </source>
</reference>
<dbReference type="AlphaFoldDB" id="A0AAD9VDV2"/>
<evidence type="ECO:0000313" key="5">
    <source>
        <dbReference type="EMBL" id="KAK2570290.1"/>
    </source>
</evidence>
<evidence type="ECO:0000256" key="1">
    <source>
        <dbReference type="ARBA" id="ARBA00008275"/>
    </source>
</evidence>
<dbReference type="GO" id="GO:0006355">
    <property type="term" value="P:regulation of DNA-templated transcription"/>
    <property type="evidence" value="ECO:0007669"/>
    <property type="project" value="InterPro"/>
</dbReference>
<dbReference type="Proteomes" id="UP001249851">
    <property type="component" value="Unassembled WGS sequence"/>
</dbReference>
<reference evidence="5" key="2">
    <citation type="journal article" date="2023" name="Science">
        <title>Genomic signatures of disease resistance in endangered staghorn corals.</title>
        <authorList>
            <person name="Vollmer S.V."/>
            <person name="Selwyn J.D."/>
            <person name="Despard B.A."/>
            <person name="Roesel C.L."/>
        </authorList>
    </citation>
    <scope>NUCLEOTIDE SEQUENCE</scope>
    <source>
        <strain evidence="5">K2</strain>
    </source>
</reference>
<evidence type="ECO:0000256" key="4">
    <source>
        <dbReference type="SAM" id="MobiDB-lite"/>
    </source>
</evidence>
<sequence length="403" mass="45568">MSSAHGGRRRPLARTTSSSEDQALNQIAREAEARLAAKRAARAEARSIRLKELERQQQEGGNGDDDIDSNVNDEPPVPPTRHSKKGSLSRSVSAGATGLTVDPKEQTSVDMNGPVVPEKLLKNIQDSLKETEEKYRKAMVSIAQLDNEKQALLYQVDCLKDRLVEEEEISSEVKAEFKEKTKENNKLEKAIKGHEEEIQRLKEAIEFRDNFLAERGLSLYEELEVKEDDAGTSPTSLRDAVSLAVPDDTVDGSSELPRSRSNSRRPSLTDEKDTLILQIKNLQAEVLSLKREESDTPKAITADLEELRREFSRQVNDFKIRQQKAEQDNARLEGLVARLESQVKRYKSQAEAAEATEDSLKAEKRKLQRELRKAQDEIGELQTVNDHLQKRFDKLKSKRKDDT</sequence>
<feature type="coiled-coil region" evidence="3">
    <location>
        <begin position="121"/>
        <end position="204"/>
    </location>
</feature>
<comment type="similarity">
    <text evidence="1">Belongs to the LRRFIP family.</text>
</comment>
<keyword evidence="2 3" id="KW-0175">Coiled coil</keyword>
<protein>
    <submittedName>
        <fullName evidence="5">Leucine-rich repeat flightless-interacting protein 2</fullName>
    </submittedName>
</protein>
<feature type="compositionally biased region" description="Polar residues" evidence="4">
    <location>
        <begin position="14"/>
        <end position="25"/>
    </location>
</feature>
<dbReference type="Gene3D" id="1.20.5.4090">
    <property type="match status" value="1"/>
</dbReference>
<keyword evidence="6" id="KW-1185">Reference proteome</keyword>
<feature type="compositionally biased region" description="Low complexity" evidence="4">
    <location>
        <begin position="253"/>
        <end position="266"/>
    </location>
</feature>
<dbReference type="PANTHER" id="PTHR19212">
    <property type="entry name" value="LEUCINE RICH REPEAT IN FLII INTERACTING PROTEIN"/>
    <property type="match status" value="1"/>
</dbReference>
<dbReference type="Gene3D" id="1.10.287.1490">
    <property type="match status" value="1"/>
</dbReference>